<dbReference type="Proteomes" id="UP001493487">
    <property type="component" value="Unassembled WGS sequence"/>
</dbReference>
<comment type="caution">
    <text evidence="1">The sequence shown here is derived from an EMBL/GenBank/DDBJ whole genome shotgun (WGS) entry which is preliminary data.</text>
</comment>
<protein>
    <recommendedName>
        <fullName evidence="3">YCII-related domain-containing protein</fullName>
    </recommendedName>
</protein>
<accession>A0ABV1KXG2</accession>
<gene>
    <name evidence="1" type="ORF">QJS35_18980</name>
</gene>
<proteinExistence type="predicted"/>
<organism evidence="1 2">
    <name type="scientific">Cohnella silvisoli</name>
    <dbReference type="NCBI Taxonomy" id="2873699"/>
    <lineage>
        <taxon>Bacteria</taxon>
        <taxon>Bacillati</taxon>
        <taxon>Bacillota</taxon>
        <taxon>Bacilli</taxon>
        <taxon>Bacillales</taxon>
        <taxon>Paenibacillaceae</taxon>
        <taxon>Cohnella</taxon>
    </lineage>
</organism>
<dbReference type="EMBL" id="JASKHM010000011">
    <property type="protein sequence ID" value="MEQ4484487.1"/>
    <property type="molecule type" value="Genomic_DNA"/>
</dbReference>
<reference evidence="1 2" key="1">
    <citation type="journal article" date="2023" name="Genome Announc.">
        <title>Pan-Genome Analyses of the Genus Cohnella and Proposal of the Novel Species Cohnella silvisoli sp. nov., Isolated from Forest Soil.</title>
        <authorList>
            <person name="Wang C."/>
            <person name="Mao L."/>
            <person name="Bao G."/>
            <person name="Zhu H."/>
        </authorList>
    </citation>
    <scope>NUCLEOTIDE SEQUENCE [LARGE SCALE GENOMIC DNA]</scope>
    <source>
        <strain evidence="1 2">NL03-T5-1</strain>
    </source>
</reference>
<name>A0ABV1KXG2_9BACL</name>
<sequence length="108" mass="12539">MRKVVLFCEYVIPDLHRDAFVAWIQSNPERWRGIQLLENTGQPGVYVEIVTVNTVEDAAEIEKERRDGRSWNEMEKWVKGGREGLRIWTFRPVTITGTQASCRTEACN</sequence>
<keyword evidence="2" id="KW-1185">Reference proteome</keyword>
<evidence type="ECO:0008006" key="3">
    <source>
        <dbReference type="Google" id="ProtNLM"/>
    </source>
</evidence>
<evidence type="ECO:0000313" key="2">
    <source>
        <dbReference type="Proteomes" id="UP001493487"/>
    </source>
</evidence>
<evidence type="ECO:0000313" key="1">
    <source>
        <dbReference type="EMBL" id="MEQ4484487.1"/>
    </source>
</evidence>
<dbReference type="RefSeq" id="WP_232186911.1">
    <property type="nucleotide sequence ID" value="NZ_JAIOAP010000010.1"/>
</dbReference>